<dbReference type="Pfam" id="PF00612">
    <property type="entry name" value="IQ"/>
    <property type="match status" value="1"/>
</dbReference>
<dbReference type="InterPro" id="IPR000048">
    <property type="entry name" value="IQ_motif_EF-hand-BS"/>
</dbReference>
<gene>
    <name evidence="6" type="primary">LOC115982823</name>
</gene>
<feature type="region of interest" description="Disordered" evidence="4">
    <location>
        <begin position="289"/>
        <end position="357"/>
    </location>
</feature>
<evidence type="ECO:0000256" key="4">
    <source>
        <dbReference type="SAM" id="MobiDB-lite"/>
    </source>
</evidence>
<dbReference type="FunFam" id="1.20.58.120:FF:000010">
    <property type="entry name" value="BAG family molecular chaperone regulator 6"/>
    <property type="match status" value="1"/>
</dbReference>
<feature type="compositionally biased region" description="Basic and acidic residues" evidence="4">
    <location>
        <begin position="429"/>
        <end position="442"/>
    </location>
</feature>
<dbReference type="EnsemblPlants" id="QL03p051288:mrna">
    <property type="protein sequence ID" value="QL03p051288:mrna:CDS:1"/>
    <property type="gene ID" value="QL03p051288"/>
</dbReference>
<dbReference type="GO" id="GO:0006457">
    <property type="term" value="P:protein folding"/>
    <property type="evidence" value="ECO:0007669"/>
    <property type="project" value="TreeGrafter"/>
</dbReference>
<reference evidence="6" key="2">
    <citation type="submission" date="2021-01" db="UniProtKB">
        <authorList>
            <consortium name="EnsemblPlants"/>
        </authorList>
    </citation>
    <scope>IDENTIFICATION</scope>
</reference>
<evidence type="ECO:0000313" key="6">
    <source>
        <dbReference type="EnsemblPlants" id="QL03p051288:mrna:CDS:1"/>
    </source>
</evidence>
<evidence type="ECO:0000256" key="2">
    <source>
        <dbReference type="ARBA" id="ARBA00023186"/>
    </source>
</evidence>
<dbReference type="GO" id="GO:0009506">
    <property type="term" value="C:plasmodesma"/>
    <property type="evidence" value="ECO:0007669"/>
    <property type="project" value="TreeGrafter"/>
</dbReference>
<dbReference type="CDD" id="cd23767">
    <property type="entry name" value="IQCD"/>
    <property type="match status" value="1"/>
</dbReference>
<sequence length="442" mass="49129">MDIPLFASRRWNTKTTPSSRKVVSIPVQFVGSGRGGSESDSSALKIQKVFRGFLVRKSVKKIAAIRREVDEVERRISREEALESMKNDPKERLRVNETLMSLLFRLDSVRGVDSGVRDCRKSVIKRAIALQEFLDSIVADEQTLGGVDEAPDSSEIGEKQGKVSESEVEVSGADCNLSANCDEYEKIQVAESMSNLSEPKETLKSAADLVCNCNLSANCDGLESENRVDFDESEKIQVAESMSNLSEPNETLKSAADLVGNCNLSSNNDGLELENHVDFDESEKIQVAESTRNLSEPNETLNQSVETQSESGSTGNPESLVEENSLKKEVEEEGTEIVEAERKEGNEKEEDCCFGGREDSKRSRELLEKIMEDNKKMMGLMIELFQRNETQTKLLSSLSLRVGQLEKAFMCDKLRKMKKKGAAKTIVDGLEKSPDAKKSEKR</sequence>
<dbReference type="Proteomes" id="UP000594261">
    <property type="component" value="Chromosome 3"/>
</dbReference>
<dbReference type="Gene3D" id="1.20.58.120">
    <property type="entry name" value="BAG domain"/>
    <property type="match status" value="1"/>
</dbReference>
<dbReference type="InterPro" id="IPR003103">
    <property type="entry name" value="BAG_domain"/>
</dbReference>
<name>A0A7N2L9F2_QUELO</name>
<dbReference type="GeneID" id="115982823"/>
<feature type="region of interest" description="Disordered" evidence="4">
    <location>
        <begin position="422"/>
        <end position="442"/>
    </location>
</feature>
<dbReference type="KEGG" id="qlo:115982823"/>
<accession>A0A7N2L9F2</accession>
<protein>
    <recommendedName>
        <fullName evidence="5">BAG domain-containing protein</fullName>
    </recommendedName>
</protein>
<organism evidence="6 7">
    <name type="scientific">Quercus lobata</name>
    <name type="common">Valley oak</name>
    <dbReference type="NCBI Taxonomy" id="97700"/>
    <lineage>
        <taxon>Eukaryota</taxon>
        <taxon>Viridiplantae</taxon>
        <taxon>Streptophyta</taxon>
        <taxon>Embryophyta</taxon>
        <taxon>Tracheophyta</taxon>
        <taxon>Spermatophyta</taxon>
        <taxon>Magnoliopsida</taxon>
        <taxon>eudicotyledons</taxon>
        <taxon>Gunneridae</taxon>
        <taxon>Pentapetalae</taxon>
        <taxon>rosids</taxon>
        <taxon>fabids</taxon>
        <taxon>Fagales</taxon>
        <taxon>Fagaceae</taxon>
        <taxon>Quercus</taxon>
    </lineage>
</organism>
<dbReference type="PANTHER" id="PTHR33322">
    <property type="entry name" value="BAG DOMAIN CONTAINING PROTEIN, EXPRESSED"/>
    <property type="match status" value="1"/>
</dbReference>
<reference evidence="6 7" key="1">
    <citation type="journal article" date="2016" name="G3 (Bethesda)">
        <title>First Draft Assembly and Annotation of the Genome of a California Endemic Oak Quercus lobata Nee (Fagaceae).</title>
        <authorList>
            <person name="Sork V.L."/>
            <person name="Fitz-Gibbon S.T."/>
            <person name="Puiu D."/>
            <person name="Crepeau M."/>
            <person name="Gugger P.F."/>
            <person name="Sherman R."/>
            <person name="Stevens K."/>
            <person name="Langley C.H."/>
            <person name="Pellegrini M."/>
            <person name="Salzberg S.L."/>
        </authorList>
    </citation>
    <scope>NUCLEOTIDE SEQUENCE [LARGE SCALE GENOMIC DNA]</scope>
    <source>
        <strain evidence="6 7">cv. SW786</strain>
    </source>
</reference>
<dbReference type="InterPro" id="IPR040400">
    <property type="entry name" value="BAG5/6/7/8"/>
</dbReference>
<dbReference type="OrthoDB" id="1923217at2759"/>
<keyword evidence="7" id="KW-1185">Reference proteome</keyword>
<dbReference type="PROSITE" id="PS50096">
    <property type="entry name" value="IQ"/>
    <property type="match status" value="1"/>
</dbReference>
<dbReference type="EMBL" id="LRBV02000003">
    <property type="status" value="NOT_ANNOTATED_CDS"/>
    <property type="molecule type" value="Genomic_DNA"/>
</dbReference>
<dbReference type="GO" id="GO:0051087">
    <property type="term" value="F:protein-folding chaperone binding"/>
    <property type="evidence" value="ECO:0007669"/>
    <property type="project" value="InterPro"/>
</dbReference>
<dbReference type="PANTHER" id="PTHR33322:SF4">
    <property type="entry name" value="BAG DOMAIN CONTAINING PROTEIN, EXPRESSED"/>
    <property type="match status" value="1"/>
</dbReference>
<dbReference type="Gramene" id="QL03p051288:mrna">
    <property type="protein sequence ID" value="QL03p051288:mrna:CDS:1"/>
    <property type="gene ID" value="QL03p051288"/>
</dbReference>
<feature type="compositionally biased region" description="Polar residues" evidence="4">
    <location>
        <begin position="289"/>
        <end position="317"/>
    </location>
</feature>
<dbReference type="OMA" id="SRRFFGY"/>
<evidence type="ECO:0000256" key="3">
    <source>
        <dbReference type="SAM" id="Coils"/>
    </source>
</evidence>
<dbReference type="GO" id="GO:0005516">
    <property type="term" value="F:calmodulin binding"/>
    <property type="evidence" value="ECO:0007669"/>
    <property type="project" value="UniProtKB-KW"/>
</dbReference>
<evidence type="ECO:0000313" key="7">
    <source>
        <dbReference type="Proteomes" id="UP000594261"/>
    </source>
</evidence>
<feature type="coiled-coil region" evidence="3">
    <location>
        <begin position="55"/>
        <end position="82"/>
    </location>
</feature>
<dbReference type="PROSITE" id="PS51035">
    <property type="entry name" value="BAG"/>
    <property type="match status" value="1"/>
</dbReference>
<dbReference type="SUPFAM" id="SSF63491">
    <property type="entry name" value="BAG domain"/>
    <property type="match status" value="1"/>
</dbReference>
<dbReference type="SMART" id="SM00264">
    <property type="entry name" value="BAG"/>
    <property type="match status" value="1"/>
</dbReference>
<proteinExistence type="predicted"/>
<evidence type="ECO:0000259" key="5">
    <source>
        <dbReference type="PROSITE" id="PS51035"/>
    </source>
</evidence>
<keyword evidence="3" id="KW-0175">Coiled coil</keyword>
<evidence type="ECO:0000256" key="1">
    <source>
        <dbReference type="ARBA" id="ARBA00022860"/>
    </source>
</evidence>
<dbReference type="InParanoid" id="A0A7N2L9F2"/>
<keyword evidence="1" id="KW-0112">Calmodulin-binding</keyword>
<feature type="domain" description="BAG" evidence="5">
    <location>
        <begin position="61"/>
        <end position="138"/>
    </location>
</feature>
<feature type="region of interest" description="Disordered" evidence="4">
    <location>
        <begin position="146"/>
        <end position="165"/>
    </location>
</feature>
<dbReference type="RefSeq" id="XP_030961400.1">
    <property type="nucleotide sequence ID" value="XM_031105540.1"/>
</dbReference>
<keyword evidence="2" id="KW-0143">Chaperone</keyword>
<dbReference type="InterPro" id="IPR036533">
    <property type="entry name" value="BAG_dom_sf"/>
</dbReference>
<feature type="compositionally biased region" description="Basic and acidic residues" evidence="4">
    <location>
        <begin position="156"/>
        <end position="165"/>
    </location>
</feature>
<dbReference type="AlphaFoldDB" id="A0A7N2L9F2"/>
<dbReference type="Pfam" id="PF02179">
    <property type="entry name" value="BAG"/>
    <property type="match status" value="1"/>
</dbReference>